<dbReference type="CTD" id="24105162"/>
<dbReference type="KEGG" id="cel:CELE_Y55F3BL.6"/>
<dbReference type="Bgee" id="WBGene00235283">
    <property type="expression patterns" value="Expressed in pharyngeal muscle cell (C elegans) and 1 other cell type or tissue"/>
</dbReference>
<sequence>MCTILQVIFAFLFPPISVLLTSGCGLHLLLSILLTCLFVIPGIIHALYLVCCHKH</sequence>
<proteinExistence type="inferred from homology"/>
<dbReference type="Proteomes" id="UP000001940">
    <property type="component" value="Chromosome IV"/>
</dbReference>
<dbReference type="PANTHER" id="PTHR21659">
    <property type="entry name" value="HYDROPHOBIC PROTEIN RCI2 LOW TEMPERATURE AND SALT RESPONSIVE PROTEIN LTI6 -RELATED"/>
    <property type="match status" value="1"/>
</dbReference>
<evidence type="ECO:0000256" key="5">
    <source>
        <dbReference type="ARBA" id="ARBA00023136"/>
    </source>
</evidence>
<dbReference type="RefSeq" id="NP_001294571.1">
    <property type="nucleotide sequence ID" value="NM_001307642.1"/>
</dbReference>
<feature type="transmembrane region" description="Helical" evidence="6">
    <location>
        <begin position="31"/>
        <end position="51"/>
    </location>
</feature>
<keyword evidence="4 6" id="KW-1133">Transmembrane helix</keyword>
<dbReference type="GeneID" id="24105162"/>
<gene>
    <name evidence="7" type="ORF">CELE_Y55F3BL.6</name>
    <name evidence="7 9" type="ORF">Y55F3BL.6</name>
</gene>
<evidence type="ECO:0000313" key="9">
    <source>
        <dbReference type="WormBase" id="Y55F3BL.6"/>
    </source>
</evidence>
<dbReference type="GO" id="GO:0016020">
    <property type="term" value="C:membrane"/>
    <property type="evidence" value="ECO:0007669"/>
    <property type="project" value="UniProtKB-SubCell"/>
</dbReference>
<reference evidence="7 8" key="1">
    <citation type="journal article" date="1998" name="Science">
        <title>Genome sequence of the nematode C. elegans: a platform for investigating biology.</title>
        <authorList>
            <consortium name="The C. elegans sequencing consortium"/>
            <person name="Sulson J.E."/>
            <person name="Waterston R."/>
        </authorList>
    </citation>
    <scope>NUCLEOTIDE SEQUENCE [LARGE SCALE GENOMIC DNA]</scope>
    <source>
        <strain evidence="7 8">Bristol N2</strain>
    </source>
</reference>
<evidence type="ECO:0000256" key="3">
    <source>
        <dbReference type="ARBA" id="ARBA00022692"/>
    </source>
</evidence>
<dbReference type="AGR" id="WB:WBGene00235283"/>
<evidence type="ECO:0000256" key="2">
    <source>
        <dbReference type="ARBA" id="ARBA00009530"/>
    </source>
</evidence>
<keyword evidence="5 6" id="KW-0472">Membrane</keyword>
<protein>
    <submittedName>
        <fullName evidence="7">YqaE/Pmp3 family membrane protein</fullName>
    </submittedName>
</protein>
<evidence type="ECO:0000313" key="8">
    <source>
        <dbReference type="Proteomes" id="UP000001940"/>
    </source>
</evidence>
<comment type="similarity">
    <text evidence="2">Belongs to the UPF0057 (PMP3) family.</text>
</comment>
<keyword evidence="8" id="KW-1185">Reference proteome</keyword>
<dbReference type="Pfam" id="PF01679">
    <property type="entry name" value="Pmp3"/>
    <property type="match status" value="1"/>
</dbReference>
<evidence type="ECO:0000256" key="6">
    <source>
        <dbReference type="SAM" id="Phobius"/>
    </source>
</evidence>
<name>U4PMP9_CAEEL</name>
<comment type="subcellular location">
    <subcellularLocation>
        <location evidence="1">Membrane</location>
    </subcellularLocation>
</comment>
<evidence type="ECO:0000313" key="7">
    <source>
        <dbReference type="EMBL" id="CDH93374.1"/>
    </source>
</evidence>
<keyword evidence="3 6" id="KW-0812">Transmembrane</keyword>
<dbReference type="InParanoid" id="U4PMP9"/>
<dbReference type="HOGENOM" id="CLU_107649_7_2_1"/>
<evidence type="ECO:0000256" key="1">
    <source>
        <dbReference type="ARBA" id="ARBA00004370"/>
    </source>
</evidence>
<organism evidence="7 8">
    <name type="scientific">Caenorhabditis elegans</name>
    <dbReference type="NCBI Taxonomy" id="6239"/>
    <lineage>
        <taxon>Eukaryota</taxon>
        <taxon>Metazoa</taxon>
        <taxon>Ecdysozoa</taxon>
        <taxon>Nematoda</taxon>
        <taxon>Chromadorea</taxon>
        <taxon>Rhabditida</taxon>
        <taxon>Rhabditina</taxon>
        <taxon>Rhabditomorpha</taxon>
        <taxon>Rhabditoidea</taxon>
        <taxon>Rhabditidae</taxon>
        <taxon>Peloderinae</taxon>
        <taxon>Caenorhabditis</taxon>
    </lineage>
</organism>
<dbReference type="AlphaFoldDB" id="U4PMP9"/>
<dbReference type="WormBase" id="Y55F3BL.6">
    <property type="protein sequence ID" value="CE48679"/>
    <property type="gene ID" value="WBGene00235283"/>
</dbReference>
<dbReference type="SMR" id="U4PMP9"/>
<accession>U4PMP9</accession>
<dbReference type="OMA" id="MCCTILL"/>
<dbReference type="PaxDb" id="6239-Y55F3BL.6"/>
<evidence type="ECO:0000256" key="4">
    <source>
        <dbReference type="ARBA" id="ARBA00022989"/>
    </source>
</evidence>
<dbReference type="eggNOG" id="KOG1773">
    <property type="taxonomic scope" value="Eukaryota"/>
</dbReference>
<dbReference type="EMBL" id="BX284604">
    <property type="protein sequence ID" value="CDH93374.1"/>
    <property type="molecule type" value="Genomic_DNA"/>
</dbReference>
<dbReference type="PANTHER" id="PTHR21659:SF42">
    <property type="entry name" value="UPF0057 MEMBRANE PROTEIN ZK632.10-RELATED"/>
    <property type="match status" value="1"/>
</dbReference>
<dbReference type="InterPro" id="IPR000612">
    <property type="entry name" value="PMP3"/>
</dbReference>